<feature type="transmembrane region" description="Helical" evidence="7">
    <location>
        <begin position="100"/>
        <end position="124"/>
    </location>
</feature>
<dbReference type="EMBL" id="BRVO01000001">
    <property type="protein sequence ID" value="GLB48732.1"/>
    <property type="molecule type" value="Genomic_DNA"/>
</dbReference>
<comment type="subcellular location">
    <subcellularLocation>
        <location evidence="1">Membrane</location>
        <topology evidence="1">Multi-pass membrane protein</topology>
    </subcellularLocation>
</comment>
<evidence type="ECO:0000313" key="8">
    <source>
        <dbReference type="EMBL" id="GLB48732.1"/>
    </source>
</evidence>
<feature type="transmembrane region" description="Helical" evidence="7">
    <location>
        <begin position="314"/>
        <end position="340"/>
    </location>
</feature>
<evidence type="ECO:0000256" key="4">
    <source>
        <dbReference type="ARBA" id="ARBA00022692"/>
    </source>
</evidence>
<comment type="similarity">
    <text evidence="2">Belongs to the multi antimicrobial extrusion (MATE) (TC 2.A.66.1) family.</text>
</comment>
<evidence type="ECO:0000256" key="7">
    <source>
        <dbReference type="SAM" id="Phobius"/>
    </source>
</evidence>
<dbReference type="Proteomes" id="UP001143543">
    <property type="component" value="Unassembled WGS sequence"/>
</dbReference>
<dbReference type="InterPro" id="IPR002528">
    <property type="entry name" value="MATE_fam"/>
</dbReference>
<comment type="caution">
    <text evidence="8">The sequence shown here is derived from an EMBL/GenBank/DDBJ whole genome shotgun (WGS) entry which is preliminary data.</text>
</comment>
<feature type="transmembrane region" description="Helical" evidence="7">
    <location>
        <begin position="389"/>
        <end position="411"/>
    </location>
</feature>
<evidence type="ECO:0000256" key="6">
    <source>
        <dbReference type="ARBA" id="ARBA00023136"/>
    </source>
</evidence>
<proteinExistence type="inferred from homology"/>
<feature type="transmembrane region" description="Helical" evidence="7">
    <location>
        <begin position="201"/>
        <end position="220"/>
    </location>
</feature>
<feature type="transmembrane region" description="Helical" evidence="7">
    <location>
        <begin position="49"/>
        <end position="68"/>
    </location>
</feature>
<dbReference type="PANTHER" id="PTHR43298">
    <property type="entry name" value="MULTIDRUG RESISTANCE PROTEIN NORM-RELATED"/>
    <property type="match status" value="1"/>
</dbReference>
<dbReference type="NCBIfam" id="TIGR00797">
    <property type="entry name" value="matE"/>
    <property type="match status" value="1"/>
</dbReference>
<keyword evidence="6 7" id="KW-0472">Membrane</keyword>
<dbReference type="InterPro" id="IPR050222">
    <property type="entry name" value="MATE_MdtK"/>
</dbReference>
<dbReference type="PANTHER" id="PTHR43298:SF2">
    <property type="entry name" value="FMN_FAD EXPORTER YEEO-RELATED"/>
    <property type="match status" value="1"/>
</dbReference>
<dbReference type="Pfam" id="PF01554">
    <property type="entry name" value="MatE"/>
    <property type="match status" value="2"/>
</dbReference>
<gene>
    <name evidence="8" type="ORF">Y10_11000</name>
</gene>
<reference evidence="8" key="1">
    <citation type="submission" date="2022-07" db="EMBL/GenBank/DDBJ databases">
        <title>Taxonomy of Novel Oxalotrophic and Methylotrophic Bacteria.</title>
        <authorList>
            <person name="Sahin N."/>
            <person name="Tani A."/>
        </authorList>
    </citation>
    <scope>NUCLEOTIDE SEQUENCE</scope>
    <source>
        <strain evidence="8">Y10</strain>
    </source>
</reference>
<feature type="transmembrane region" description="Helical" evidence="7">
    <location>
        <begin position="165"/>
        <end position="189"/>
    </location>
</feature>
<feature type="transmembrane region" description="Helical" evidence="7">
    <location>
        <begin position="352"/>
        <end position="377"/>
    </location>
</feature>
<feature type="transmembrane region" description="Helical" evidence="7">
    <location>
        <begin position="417"/>
        <end position="436"/>
    </location>
</feature>
<evidence type="ECO:0000256" key="3">
    <source>
        <dbReference type="ARBA" id="ARBA00022448"/>
    </source>
</evidence>
<dbReference type="RefSeq" id="WP_281764364.1">
    <property type="nucleotide sequence ID" value="NZ_BRVO01000001.1"/>
</dbReference>
<keyword evidence="5 7" id="KW-1133">Transmembrane helix</keyword>
<dbReference type="InterPro" id="IPR044644">
    <property type="entry name" value="DinF-like"/>
</dbReference>
<organism evidence="8 9">
    <name type="scientific">Neptunitalea lumnitzerae</name>
    <dbReference type="NCBI Taxonomy" id="2965509"/>
    <lineage>
        <taxon>Bacteria</taxon>
        <taxon>Pseudomonadati</taxon>
        <taxon>Bacteroidota</taxon>
        <taxon>Flavobacteriia</taxon>
        <taxon>Flavobacteriales</taxon>
        <taxon>Flavobacteriaceae</taxon>
        <taxon>Neptunitalea</taxon>
    </lineage>
</organism>
<protein>
    <submittedName>
        <fullName evidence="8">MATE family efflux transporter</fullName>
    </submittedName>
</protein>
<evidence type="ECO:0000313" key="9">
    <source>
        <dbReference type="Proteomes" id="UP001143543"/>
    </source>
</evidence>
<feature type="transmembrane region" description="Helical" evidence="7">
    <location>
        <begin position="136"/>
        <end position="158"/>
    </location>
</feature>
<keyword evidence="9" id="KW-1185">Reference proteome</keyword>
<keyword evidence="4 7" id="KW-0812">Transmembrane</keyword>
<dbReference type="CDD" id="cd13136">
    <property type="entry name" value="MATE_DinF_like"/>
    <property type="match status" value="1"/>
</dbReference>
<sequence>MTKNSTTKVSFWEINKLALPAIFAGIAEPLISITDVAVLGNVKENSVEALAAAGIVGSFLSALIWILAQTKTAISAMVSKHLGENRLHAVKTLVPQVIGLNLLLSLLLLVITTAGSHFIFSTIFEAEGKILAYAESYYFIRALGYPLTLVTFAIFGVFRGMQNTLWAMICSLVGAAVNIGLDFTLVYGIDGFIPAMHLQGAAIASVIAQLTMLFMAILFYTYKTPFGFKISKTINPNLRALLIMSGNLFIRTFFLNVAMVVASRLATVYGKNSIAAQSILMNIWLFFSFFIDGYANAGNAISGKLLGQKAYKKLWFLSIDICKYAITIACILIAICVVLYNQIGLLFNKDEGVLAAFYSVFWMVLLMQPINSIAFMFDGIFKGLGEAKFLRNLLIVATLFGFIPVVTITHYTGLELYGIWIAFTVWMLIRSIGPVLKFRSKYLHTST</sequence>
<evidence type="ECO:0000256" key="5">
    <source>
        <dbReference type="ARBA" id="ARBA00022989"/>
    </source>
</evidence>
<feature type="transmembrane region" description="Helical" evidence="7">
    <location>
        <begin position="274"/>
        <end position="294"/>
    </location>
</feature>
<feature type="transmembrane region" description="Helical" evidence="7">
    <location>
        <begin position="241"/>
        <end position="262"/>
    </location>
</feature>
<evidence type="ECO:0000256" key="1">
    <source>
        <dbReference type="ARBA" id="ARBA00004141"/>
    </source>
</evidence>
<name>A0ABQ5MIH1_9FLAO</name>
<accession>A0ABQ5MIH1</accession>
<evidence type="ECO:0000256" key="2">
    <source>
        <dbReference type="ARBA" id="ARBA00010199"/>
    </source>
</evidence>
<keyword evidence="3" id="KW-0813">Transport</keyword>